<name>A0ABU0X996_9PSEU</name>
<evidence type="ECO:0000313" key="1">
    <source>
        <dbReference type="EMBL" id="MDQ2587209.1"/>
    </source>
</evidence>
<dbReference type="EMBL" id="NSDM01000011">
    <property type="protein sequence ID" value="MDQ2587209.1"/>
    <property type="molecule type" value="Genomic_DNA"/>
</dbReference>
<organism evidence="1 2">
    <name type="scientific">Saccharothrix yanglingensis</name>
    <dbReference type="NCBI Taxonomy" id="659496"/>
    <lineage>
        <taxon>Bacteria</taxon>
        <taxon>Bacillati</taxon>
        <taxon>Actinomycetota</taxon>
        <taxon>Actinomycetes</taxon>
        <taxon>Pseudonocardiales</taxon>
        <taxon>Pseudonocardiaceae</taxon>
        <taxon>Saccharothrix</taxon>
    </lineage>
</organism>
<accession>A0ABU0X996</accession>
<evidence type="ECO:0000313" key="2">
    <source>
        <dbReference type="Proteomes" id="UP001225605"/>
    </source>
</evidence>
<dbReference type="RefSeq" id="WP_306748656.1">
    <property type="nucleotide sequence ID" value="NZ_NSDM01000011.1"/>
</dbReference>
<dbReference type="Proteomes" id="UP001225605">
    <property type="component" value="Unassembled WGS sequence"/>
</dbReference>
<keyword evidence="2" id="KW-1185">Reference proteome</keyword>
<gene>
    <name evidence="1" type="ORF">CKY47_25115</name>
</gene>
<sequence>MTSYEYRAPVGMAAQEFFGFLARPGSLSQHLPGLSGTTPGVDQDRRVVTWDENGYRGELTVVEDGAGQSEIVIVVETEQGGDVRKELAEAVAAVSHRATAEAETSATAEENSWY</sequence>
<comment type="caution">
    <text evidence="1">The sequence shown here is derived from an EMBL/GenBank/DDBJ whole genome shotgun (WGS) entry which is preliminary data.</text>
</comment>
<protein>
    <submittedName>
        <fullName evidence="1">Uncharacterized protein</fullName>
    </submittedName>
</protein>
<reference evidence="1 2" key="1">
    <citation type="submission" date="2017-06" db="EMBL/GenBank/DDBJ databases">
        <title>Cultured bacterium strain Saccharothrix yanglingensis Hhs.015.</title>
        <authorList>
            <person name="Xia Y."/>
        </authorList>
    </citation>
    <scope>NUCLEOTIDE SEQUENCE [LARGE SCALE GENOMIC DNA]</scope>
    <source>
        <strain evidence="1 2">Hhs.015</strain>
    </source>
</reference>
<proteinExistence type="predicted"/>